<organism evidence="5 6">
    <name type="scientific">Exaiptasia diaphana</name>
    <name type="common">Tropical sea anemone</name>
    <name type="synonym">Aiptasia pulchella</name>
    <dbReference type="NCBI Taxonomy" id="2652724"/>
    <lineage>
        <taxon>Eukaryota</taxon>
        <taxon>Metazoa</taxon>
        <taxon>Cnidaria</taxon>
        <taxon>Anthozoa</taxon>
        <taxon>Hexacorallia</taxon>
        <taxon>Actiniaria</taxon>
        <taxon>Aiptasiidae</taxon>
        <taxon>Exaiptasia</taxon>
    </lineage>
</organism>
<accession>A0A913X7N3</accession>
<dbReference type="RefSeq" id="XP_020900121.1">
    <property type="nucleotide sequence ID" value="XM_021044462.1"/>
</dbReference>
<dbReference type="GeneID" id="110238780"/>
<dbReference type="Proteomes" id="UP000887567">
    <property type="component" value="Unplaced"/>
</dbReference>
<dbReference type="NCBIfam" id="NF033788">
    <property type="entry name" value="HTH_metalloreg"/>
    <property type="match status" value="1"/>
</dbReference>
<evidence type="ECO:0000256" key="3">
    <source>
        <dbReference type="ARBA" id="ARBA00023163"/>
    </source>
</evidence>
<dbReference type="PANTHER" id="PTHR43132:SF6">
    <property type="entry name" value="HTH-TYPE TRANSCRIPTIONAL REPRESSOR CZRA"/>
    <property type="match status" value="1"/>
</dbReference>
<dbReference type="PRINTS" id="PR00778">
    <property type="entry name" value="HTHARSR"/>
</dbReference>
<dbReference type="OrthoDB" id="8300176at2759"/>
<evidence type="ECO:0000259" key="4">
    <source>
        <dbReference type="PROSITE" id="PS50987"/>
    </source>
</evidence>
<dbReference type="AlphaFoldDB" id="A0A913X7N3"/>
<protein>
    <recommendedName>
        <fullName evidence="4">HTH arsR-type domain-containing protein</fullName>
    </recommendedName>
</protein>
<evidence type="ECO:0000256" key="1">
    <source>
        <dbReference type="ARBA" id="ARBA00023015"/>
    </source>
</evidence>
<evidence type="ECO:0000313" key="6">
    <source>
        <dbReference type="Proteomes" id="UP000887567"/>
    </source>
</evidence>
<dbReference type="InterPro" id="IPR051011">
    <property type="entry name" value="Metal_resp_trans_reg"/>
</dbReference>
<dbReference type="PANTHER" id="PTHR43132">
    <property type="entry name" value="ARSENICAL RESISTANCE OPERON REPRESSOR ARSR-RELATED"/>
    <property type="match status" value="1"/>
</dbReference>
<dbReference type="EnsemblMetazoa" id="XM_021044462.1">
    <property type="protein sequence ID" value="XP_020900121.1"/>
    <property type="gene ID" value="LOC110238780"/>
</dbReference>
<dbReference type="GO" id="GO:0003700">
    <property type="term" value="F:DNA-binding transcription factor activity"/>
    <property type="evidence" value="ECO:0007669"/>
    <property type="project" value="InterPro"/>
</dbReference>
<keyword evidence="2" id="KW-0238">DNA-binding</keyword>
<dbReference type="PROSITE" id="PS50987">
    <property type="entry name" value="HTH_ARSR_2"/>
    <property type="match status" value="1"/>
</dbReference>
<dbReference type="Gene3D" id="1.10.10.10">
    <property type="entry name" value="Winged helix-like DNA-binding domain superfamily/Winged helix DNA-binding domain"/>
    <property type="match status" value="1"/>
</dbReference>
<sequence length="134" mass="14979">MQQELINDDGLCRASIRTEEEIAAIRAELAEEAPKLHATLRWLEAAKDPTRFKIVHLLRRHERLCVCDLANVLGITSSAVSQHLRKLKDMDLVSTARVKQTIFYALRDPDFIAFLGRLSGDEGDLDRVVVAGAA</sequence>
<dbReference type="CDD" id="cd00090">
    <property type="entry name" value="HTH_ARSR"/>
    <property type="match status" value="1"/>
</dbReference>
<feature type="domain" description="HTH arsR-type" evidence="4">
    <location>
        <begin position="31"/>
        <end position="126"/>
    </location>
</feature>
<keyword evidence="6" id="KW-1185">Reference proteome</keyword>
<dbReference type="SMART" id="SM00418">
    <property type="entry name" value="HTH_ARSR"/>
    <property type="match status" value="1"/>
</dbReference>
<keyword evidence="3" id="KW-0804">Transcription</keyword>
<evidence type="ECO:0000256" key="2">
    <source>
        <dbReference type="ARBA" id="ARBA00023125"/>
    </source>
</evidence>
<dbReference type="Pfam" id="PF01022">
    <property type="entry name" value="HTH_5"/>
    <property type="match status" value="1"/>
</dbReference>
<name>A0A913X7N3_EXADI</name>
<dbReference type="GO" id="GO:0003677">
    <property type="term" value="F:DNA binding"/>
    <property type="evidence" value="ECO:0007669"/>
    <property type="project" value="UniProtKB-KW"/>
</dbReference>
<evidence type="ECO:0000313" key="5">
    <source>
        <dbReference type="EnsemblMetazoa" id="XP_020900121.1"/>
    </source>
</evidence>
<dbReference type="InterPro" id="IPR036388">
    <property type="entry name" value="WH-like_DNA-bd_sf"/>
</dbReference>
<keyword evidence="1" id="KW-0805">Transcription regulation</keyword>
<proteinExistence type="predicted"/>
<dbReference type="InterPro" id="IPR001845">
    <property type="entry name" value="HTH_ArsR_DNA-bd_dom"/>
</dbReference>
<dbReference type="InterPro" id="IPR036390">
    <property type="entry name" value="WH_DNA-bd_sf"/>
</dbReference>
<dbReference type="SUPFAM" id="SSF46785">
    <property type="entry name" value="Winged helix' DNA-binding domain"/>
    <property type="match status" value="1"/>
</dbReference>
<dbReference type="InterPro" id="IPR011991">
    <property type="entry name" value="ArsR-like_HTH"/>
</dbReference>
<reference evidence="5" key="1">
    <citation type="submission" date="2022-11" db="UniProtKB">
        <authorList>
            <consortium name="EnsemblMetazoa"/>
        </authorList>
    </citation>
    <scope>IDENTIFICATION</scope>
</reference>
<dbReference type="KEGG" id="epa:110238780"/>